<keyword evidence="12" id="KW-0732">Signal</keyword>
<evidence type="ECO:0000259" key="13">
    <source>
        <dbReference type="Pfam" id="PF10502"/>
    </source>
</evidence>
<dbReference type="InterPro" id="IPR036286">
    <property type="entry name" value="LexA/Signal_pep-like_sf"/>
</dbReference>
<feature type="chain" id="PRO_5033361459" description="Mitochondrial inner membrane protease subunit 2" evidence="12">
    <location>
        <begin position="24"/>
        <end position="167"/>
    </location>
</feature>
<dbReference type="FunFam" id="2.10.109.10:FF:000005">
    <property type="entry name" value="Mitochondrial inner membrane protease subunit"/>
    <property type="match status" value="1"/>
</dbReference>
<reference evidence="14 16" key="1">
    <citation type="submission" date="2016-10" db="EMBL/GenBank/DDBJ databases">
        <authorList>
            <person name="Cai Z."/>
        </authorList>
    </citation>
    <scope>NUCLEOTIDE SEQUENCE [LARGE SCALE GENOMIC DNA]</scope>
</reference>
<evidence type="ECO:0000256" key="4">
    <source>
        <dbReference type="ARBA" id="ARBA00022670"/>
    </source>
</evidence>
<evidence type="ECO:0000256" key="6">
    <source>
        <dbReference type="ARBA" id="ARBA00022792"/>
    </source>
</evidence>
<evidence type="ECO:0000256" key="8">
    <source>
        <dbReference type="ARBA" id="ARBA00022989"/>
    </source>
</evidence>
<dbReference type="PANTHER" id="PTHR46041:SF2">
    <property type="entry name" value="MITOCHONDRIAL INNER MEMBRANE PROTEASE SUBUNIT 2"/>
    <property type="match status" value="1"/>
</dbReference>
<feature type="domain" description="Peptidase S26" evidence="13">
    <location>
        <begin position="9"/>
        <end position="91"/>
    </location>
</feature>
<dbReference type="Gene3D" id="2.10.109.10">
    <property type="entry name" value="Umud Fragment, subunit A"/>
    <property type="match status" value="1"/>
</dbReference>
<evidence type="ECO:0000256" key="1">
    <source>
        <dbReference type="ARBA" id="ARBA00004434"/>
    </source>
</evidence>
<evidence type="ECO:0000256" key="5">
    <source>
        <dbReference type="ARBA" id="ARBA00022692"/>
    </source>
</evidence>
<dbReference type="Proteomes" id="UP000256970">
    <property type="component" value="Unassembled WGS sequence"/>
</dbReference>
<gene>
    <name evidence="15" type="ORF">BQ4739_LOCUS17940</name>
    <name evidence="14" type="ORF">BQ4739_LOCUS8668</name>
</gene>
<evidence type="ECO:0000256" key="7">
    <source>
        <dbReference type="ARBA" id="ARBA00022801"/>
    </source>
</evidence>
<evidence type="ECO:0000313" key="15">
    <source>
        <dbReference type="EMBL" id="SZX77586.1"/>
    </source>
</evidence>
<keyword evidence="9" id="KW-0496">Mitochondrion</keyword>
<comment type="similarity">
    <text evidence="2">Belongs to the peptidase S26 family. IMP2 subfamily.</text>
</comment>
<dbReference type="Pfam" id="PF10502">
    <property type="entry name" value="Peptidase_S26"/>
    <property type="match status" value="1"/>
</dbReference>
<keyword evidence="10" id="KW-0472">Membrane</keyword>
<evidence type="ECO:0000313" key="14">
    <source>
        <dbReference type="EMBL" id="SZX68307.1"/>
    </source>
</evidence>
<organism evidence="14 16">
    <name type="scientific">Tetradesmus obliquus</name>
    <name type="common">Green alga</name>
    <name type="synonym">Acutodesmus obliquus</name>
    <dbReference type="NCBI Taxonomy" id="3088"/>
    <lineage>
        <taxon>Eukaryota</taxon>
        <taxon>Viridiplantae</taxon>
        <taxon>Chlorophyta</taxon>
        <taxon>core chlorophytes</taxon>
        <taxon>Chlorophyceae</taxon>
        <taxon>CS clade</taxon>
        <taxon>Sphaeropleales</taxon>
        <taxon>Scenedesmaceae</taxon>
        <taxon>Tetradesmus</taxon>
    </lineage>
</organism>
<dbReference type="EMBL" id="FNXT01000851">
    <property type="protein sequence ID" value="SZX68307.1"/>
    <property type="molecule type" value="Genomic_DNA"/>
</dbReference>
<comment type="subcellular location">
    <subcellularLocation>
        <location evidence="1">Mitochondrion inner membrane</location>
        <topology evidence="1">Single-pass membrane protein</topology>
    </subcellularLocation>
</comment>
<feature type="active site" evidence="11">
    <location>
        <position position="32"/>
    </location>
</feature>
<name>A0A383VS20_TETOB</name>
<dbReference type="GO" id="GO:0006465">
    <property type="term" value="P:signal peptide processing"/>
    <property type="evidence" value="ECO:0007669"/>
    <property type="project" value="InterPro"/>
</dbReference>
<dbReference type="AlphaFoldDB" id="A0A383VS20"/>
<accession>A0A383VS20</accession>
<dbReference type="STRING" id="3088.A0A383VS20"/>
<dbReference type="SUPFAM" id="SSF51306">
    <property type="entry name" value="LexA/Signal peptidase"/>
    <property type="match status" value="1"/>
</dbReference>
<dbReference type="PANTHER" id="PTHR46041">
    <property type="entry name" value="MITOCHONDRIAL INNER MEMBRANE PROTEASE SUBUNIT 2"/>
    <property type="match status" value="1"/>
</dbReference>
<feature type="active site" evidence="11">
    <location>
        <position position="81"/>
    </location>
</feature>
<evidence type="ECO:0000256" key="3">
    <source>
        <dbReference type="ARBA" id="ARBA00013650"/>
    </source>
</evidence>
<proteinExistence type="inferred from homology"/>
<keyword evidence="7" id="KW-0378">Hydrolase</keyword>
<evidence type="ECO:0000256" key="10">
    <source>
        <dbReference type="ARBA" id="ARBA00023136"/>
    </source>
</evidence>
<dbReference type="GO" id="GO:0006627">
    <property type="term" value="P:protein processing involved in protein targeting to mitochondrion"/>
    <property type="evidence" value="ECO:0007669"/>
    <property type="project" value="InterPro"/>
</dbReference>
<protein>
    <recommendedName>
        <fullName evidence="3">Mitochondrial inner membrane protease subunit 2</fullName>
    </recommendedName>
</protein>
<dbReference type="InterPro" id="IPR037730">
    <property type="entry name" value="IMP2"/>
</dbReference>
<feature type="signal peptide" evidence="12">
    <location>
        <begin position="1"/>
        <end position="23"/>
    </location>
</feature>
<evidence type="ECO:0000256" key="2">
    <source>
        <dbReference type="ARBA" id="ARBA00007066"/>
    </source>
</evidence>
<sequence>MHKFVRQGLWLLPVGIAFTDCIASVLKVEGASMRPTLNPDSNGPSDWVLVEKLSVKLQRCYTRGEVVVLWAPDNPHQQIIKRLLAVEGDTIIEDAKTHSWTEVPQGRCWIEGDNAPMSGDSKSAFGPVHLGLLEGRVTHIVWPPARMGRVAVQEQPARLLQTDRRHV</sequence>
<dbReference type="PRINTS" id="PR00727">
    <property type="entry name" value="LEADERPTASE"/>
</dbReference>
<dbReference type="InterPro" id="IPR000223">
    <property type="entry name" value="Pept_S26A_signal_pept_1"/>
</dbReference>
<dbReference type="GO" id="GO:0042720">
    <property type="term" value="C:mitochondrial inner membrane peptidase complex"/>
    <property type="evidence" value="ECO:0007669"/>
    <property type="project" value="InterPro"/>
</dbReference>
<evidence type="ECO:0000313" key="16">
    <source>
        <dbReference type="Proteomes" id="UP000256970"/>
    </source>
</evidence>
<dbReference type="GO" id="GO:0004252">
    <property type="term" value="F:serine-type endopeptidase activity"/>
    <property type="evidence" value="ECO:0007669"/>
    <property type="project" value="InterPro"/>
</dbReference>
<dbReference type="CDD" id="cd06530">
    <property type="entry name" value="S26_SPase_I"/>
    <property type="match status" value="1"/>
</dbReference>
<keyword evidence="4" id="KW-0645">Protease</keyword>
<keyword evidence="5" id="KW-0812">Transmembrane</keyword>
<evidence type="ECO:0000256" key="9">
    <source>
        <dbReference type="ARBA" id="ARBA00023128"/>
    </source>
</evidence>
<keyword evidence="16" id="KW-1185">Reference proteome</keyword>
<dbReference type="InterPro" id="IPR019533">
    <property type="entry name" value="Peptidase_S26"/>
</dbReference>
<evidence type="ECO:0000256" key="11">
    <source>
        <dbReference type="PIRSR" id="PIRSR600223-1"/>
    </source>
</evidence>
<dbReference type="EMBL" id="FNXT01001291">
    <property type="protein sequence ID" value="SZX77586.1"/>
    <property type="molecule type" value="Genomic_DNA"/>
</dbReference>
<keyword evidence="6" id="KW-0999">Mitochondrion inner membrane</keyword>
<keyword evidence="8" id="KW-1133">Transmembrane helix</keyword>
<evidence type="ECO:0000256" key="12">
    <source>
        <dbReference type="SAM" id="SignalP"/>
    </source>
</evidence>